<evidence type="ECO:0000256" key="14">
    <source>
        <dbReference type="ARBA" id="ARBA00023277"/>
    </source>
</evidence>
<evidence type="ECO:0000256" key="1">
    <source>
        <dbReference type="ARBA" id="ARBA00001273"/>
    </source>
</evidence>
<keyword evidence="14 15" id="KW-0119">Carbohydrate metabolism</keyword>
<dbReference type="HAMAP" id="MF_02067">
    <property type="entry name" value="FBP_aldolase_phosphatase"/>
    <property type="match status" value="1"/>
</dbReference>
<dbReference type="GO" id="GO:0004332">
    <property type="term" value="F:fructose-bisphosphate aldolase activity"/>
    <property type="evidence" value="ECO:0007669"/>
    <property type="project" value="UniProtKB-UniRule"/>
</dbReference>
<keyword evidence="8 15" id="KW-0312">Gluconeogenesis</keyword>
<feature type="binding site" evidence="15">
    <location>
        <position position="285"/>
    </location>
    <ligand>
        <name>dihydroxyacetone phosphate</name>
        <dbReference type="ChEBI" id="CHEBI:57642"/>
    </ligand>
</feature>
<keyword evidence="9 15" id="KW-0479">Metal-binding</keyword>
<feature type="active site" description="Schiff-base intermediate with DHAP; for FBP aldolase activity" evidence="15">
    <location>
        <position position="230"/>
    </location>
</feature>
<dbReference type="PATRIC" id="fig|1698274.3.peg.441"/>
<dbReference type="InterPro" id="IPR002803">
    <property type="entry name" value="FBPase_V"/>
</dbReference>
<keyword evidence="13 15" id="KW-0704">Schiff base</keyword>
<name>A0A133V4Q7_9EURY</name>
<feature type="binding site" evidence="15">
    <location>
        <position position="231"/>
    </location>
    <ligand>
        <name>Mg(2+)</name>
        <dbReference type="ChEBI" id="CHEBI:18420"/>
        <label>3</label>
    </ligand>
</feature>
<dbReference type="PANTHER" id="PTHR38341">
    <property type="entry name" value="FRUCTOSE-1,6-BISPHOSPHATE ALDOLASE/PHOSPHATASE"/>
    <property type="match status" value="1"/>
</dbReference>
<keyword evidence="17" id="KW-1185">Reference proteome</keyword>
<evidence type="ECO:0000256" key="8">
    <source>
        <dbReference type="ARBA" id="ARBA00022432"/>
    </source>
</evidence>
<dbReference type="Pfam" id="PF01950">
    <property type="entry name" value="FBPase_3"/>
    <property type="match status" value="1"/>
</dbReference>
<comment type="catalytic activity">
    <reaction evidence="15">
        <text>beta-D-fructose 1,6-bisphosphate = D-glyceraldehyde 3-phosphate + dihydroxyacetone phosphate</text>
        <dbReference type="Rhea" id="RHEA:14729"/>
        <dbReference type="ChEBI" id="CHEBI:32966"/>
        <dbReference type="ChEBI" id="CHEBI:57642"/>
        <dbReference type="ChEBI" id="CHEBI:59776"/>
        <dbReference type="EC" id="4.1.2.13"/>
    </reaction>
</comment>
<feature type="binding site" description="in other chain" evidence="15">
    <location>
        <position position="264"/>
    </location>
    <ligand>
        <name>beta-D-fructose 1,6-bisphosphate</name>
        <dbReference type="ChEBI" id="CHEBI:32966"/>
        <note>ligand shared between dimeric partners</note>
    </ligand>
</feature>
<reference evidence="16 17" key="1">
    <citation type="journal article" date="2016" name="Sci. Rep.">
        <title>Metabolic traits of an uncultured archaeal lineage -MSBL1- from brine pools of the Red Sea.</title>
        <authorList>
            <person name="Mwirichia R."/>
            <person name="Alam I."/>
            <person name="Rashid M."/>
            <person name="Vinu M."/>
            <person name="Ba-Alawi W."/>
            <person name="Anthony Kamau A."/>
            <person name="Kamanda Ngugi D."/>
            <person name="Goker M."/>
            <person name="Klenk H.P."/>
            <person name="Bajic V."/>
            <person name="Stingl U."/>
        </authorList>
    </citation>
    <scope>NUCLEOTIDE SEQUENCE [LARGE SCALE GENOMIC DNA]</scope>
    <source>
        <strain evidence="16">SCGC-AAA261F17</strain>
    </source>
</reference>
<dbReference type="EMBL" id="LHXY01000038">
    <property type="protein sequence ID" value="KXB01430.1"/>
    <property type="molecule type" value="Genomic_DNA"/>
</dbReference>
<evidence type="ECO:0000256" key="15">
    <source>
        <dbReference type="HAMAP-Rule" id="MF_02067"/>
    </source>
</evidence>
<feature type="binding site" description="in other chain" evidence="15">
    <location>
        <position position="90"/>
    </location>
    <ligand>
        <name>beta-D-fructose 1,6-bisphosphate</name>
        <dbReference type="ChEBI" id="CHEBI:32966"/>
        <note>ligand shared between dimeric partners</note>
    </ligand>
</feature>
<feature type="binding site" evidence="15">
    <location>
        <begin position="240"/>
        <end position="241"/>
    </location>
    <ligand>
        <name>beta-D-fructose 1,6-bisphosphate</name>
        <dbReference type="ChEBI" id="CHEBI:32966"/>
        <note>ligand shared between dimeric partners</note>
    </ligand>
</feature>
<feature type="binding site" description="in other chain" evidence="15">
    <location>
        <position position="346"/>
    </location>
    <ligand>
        <name>beta-D-fructose 1,6-bisphosphate</name>
        <dbReference type="ChEBI" id="CHEBI:32966"/>
        <note>ligand shared between dimeric partners</note>
    </ligand>
</feature>
<feature type="binding site" evidence="15">
    <location>
        <position position="18"/>
    </location>
    <ligand>
        <name>Mg(2+)</name>
        <dbReference type="ChEBI" id="CHEBI:18420"/>
        <label>1</label>
    </ligand>
</feature>
<comment type="cofactor">
    <cofactor evidence="2 15">
        <name>Mg(2+)</name>
        <dbReference type="ChEBI" id="CHEBI:18420"/>
    </cofactor>
</comment>
<feature type="binding site" evidence="15">
    <location>
        <position position="264"/>
    </location>
    <ligand>
        <name>dihydroxyacetone phosphate</name>
        <dbReference type="ChEBI" id="CHEBI:57642"/>
    </ligand>
</feature>
<feature type="binding site" evidence="15">
    <location>
        <position position="52"/>
    </location>
    <ligand>
        <name>Mg(2+)</name>
        <dbReference type="ChEBI" id="CHEBI:18420"/>
        <label>2</label>
    </ligand>
</feature>
<evidence type="ECO:0000256" key="6">
    <source>
        <dbReference type="ARBA" id="ARBA00013093"/>
    </source>
</evidence>
<dbReference type="AlphaFoldDB" id="A0A133V4Q7"/>
<evidence type="ECO:0000256" key="5">
    <source>
        <dbReference type="ARBA" id="ARBA00011820"/>
    </source>
</evidence>
<dbReference type="EC" id="3.1.3.11" evidence="6 15"/>
<feature type="binding site" evidence="15">
    <location>
        <position position="132"/>
    </location>
    <ligand>
        <name>dihydroxyacetone phosphate</name>
        <dbReference type="ChEBI" id="CHEBI:57642"/>
    </ligand>
</feature>
<accession>A0A133V4Q7</accession>
<feature type="binding site" evidence="15">
    <location>
        <position position="52"/>
    </location>
    <ligand>
        <name>Mg(2+)</name>
        <dbReference type="ChEBI" id="CHEBI:18420"/>
        <label>1</label>
    </ligand>
</feature>
<sequence>MKTTVSVIKADVGSLPGHVKVPQDMLDVCEEALSKAKDDGIVKSYYVTNCGDDINLIMAHDKGVDAEEIHELSWNTFMTAGDLAKERGYYGAGQDLLKEAFSGNVRGMGPGIAEFEIEERPSEPIIVWACDKTAPCAFNLPIFKMFGNPFNTAGLIIDTKMHSGYTFEVHDIKKGRRIFLNCPEEMYDILSLIGIVDRYVIKRVFRKSGEIAASVSTEKLSLIAGEYVGKDDPVAVTRAQSGYPAVGEELEAFAFPHLVPGWMRGSHQGPLMPVSHEDATPTRFDGPPRVMALGFQLKNGELQGPEDLFDDPSFDGARAKAVEIADYMRRHGPFQPHLLPEQELEYTTLPDVIEKMEDRFEAIE</sequence>
<evidence type="ECO:0000256" key="2">
    <source>
        <dbReference type="ARBA" id="ARBA00001946"/>
    </source>
</evidence>
<protein>
    <recommendedName>
        <fullName evidence="7 15">Fructose-1,6-bisphosphate aldolase/phosphatase</fullName>
        <shortName evidence="15">FBP A/P</shortName>
        <shortName evidence="15">FBP aldolase/phosphatase</shortName>
        <ecNumber evidence="6 15">3.1.3.11</ecNumber>
        <ecNumber evidence="15">4.1.2.13</ecNumber>
    </recommendedName>
</protein>
<comment type="pathway">
    <text evidence="3 15">Carbohydrate biosynthesis; gluconeogenesis.</text>
</comment>
<feature type="active site" description="Proton donor/acceptor; for FBP aldolase activity" evidence="15">
    <location>
        <position position="227"/>
    </location>
</feature>
<dbReference type="PANTHER" id="PTHR38341:SF1">
    <property type="entry name" value="FRUCTOSE-1,6-BISPHOSPHATE ALDOLASE_PHOSPHATASE"/>
    <property type="match status" value="1"/>
</dbReference>
<feature type="binding site" evidence="15">
    <location>
        <position position="18"/>
    </location>
    <ligand>
        <name>dihydroxyacetone phosphate</name>
        <dbReference type="ChEBI" id="CHEBI:57642"/>
    </ligand>
</feature>
<dbReference type="PIRSF" id="PIRSF015647">
    <property type="entry name" value="FBPtase_archl"/>
    <property type="match status" value="1"/>
</dbReference>
<feature type="binding site" description="in other chain" evidence="15">
    <location>
        <position position="285"/>
    </location>
    <ligand>
        <name>beta-D-fructose 1,6-bisphosphate</name>
        <dbReference type="ChEBI" id="CHEBI:32966"/>
        <note>ligand shared between dimeric partners</note>
    </ligand>
</feature>
<comment type="subunit">
    <text evidence="5 15">Homooctamer; dimer of tetramers.</text>
</comment>
<feature type="binding site" evidence="15">
    <location>
        <position position="232"/>
    </location>
    <ligand>
        <name>Mg(2+)</name>
        <dbReference type="ChEBI" id="CHEBI:18420"/>
        <label>2</label>
    </ligand>
</feature>
<dbReference type="UniPathway" id="UPA00138"/>
<organism evidence="16 17">
    <name type="scientific">candidate division MSBL1 archaeon SCGC-AAA261F17</name>
    <dbReference type="NCBI Taxonomy" id="1698274"/>
    <lineage>
        <taxon>Archaea</taxon>
        <taxon>Methanobacteriati</taxon>
        <taxon>Methanobacteriota</taxon>
        <taxon>candidate division MSBL1</taxon>
    </lineage>
</organism>
<dbReference type="Proteomes" id="UP000070035">
    <property type="component" value="Unassembled WGS sequence"/>
</dbReference>
<feature type="binding site" evidence="15">
    <location>
        <position position="231"/>
    </location>
    <ligand>
        <name>Mg(2+)</name>
        <dbReference type="ChEBI" id="CHEBI:18420"/>
        <label>4</label>
    </ligand>
</feature>
<feature type="binding site" description="in other chain" evidence="15">
    <location>
        <position position="132"/>
    </location>
    <ligand>
        <name>beta-D-fructose 1,6-bisphosphate</name>
        <dbReference type="ChEBI" id="CHEBI:32966"/>
        <note>ligand shared between dimeric partners</note>
    </ligand>
</feature>
<comment type="domain">
    <text evidence="15">Consists of a single catalytic domain, but remodels its active-site architecture via a large structural change to exhibit dual activities.</text>
</comment>
<evidence type="ECO:0000256" key="7">
    <source>
        <dbReference type="ARBA" id="ARBA00018635"/>
    </source>
</evidence>
<feature type="binding site" evidence="15">
    <location>
        <position position="94"/>
    </location>
    <ligand>
        <name>Mg(2+)</name>
        <dbReference type="ChEBI" id="CHEBI:18420"/>
        <label>1</label>
    </ligand>
</feature>
<dbReference type="GO" id="GO:0006094">
    <property type="term" value="P:gluconeogenesis"/>
    <property type="evidence" value="ECO:0007669"/>
    <property type="project" value="UniProtKB-UniRule"/>
</dbReference>
<dbReference type="GO" id="GO:0042132">
    <property type="term" value="F:fructose 1,6-bisphosphate 1-phosphatase activity"/>
    <property type="evidence" value="ECO:0007669"/>
    <property type="project" value="UniProtKB-UniRule"/>
</dbReference>
<evidence type="ECO:0000256" key="9">
    <source>
        <dbReference type="ARBA" id="ARBA00022723"/>
    </source>
</evidence>
<evidence type="ECO:0000256" key="13">
    <source>
        <dbReference type="ARBA" id="ARBA00023270"/>
    </source>
</evidence>
<gene>
    <name evidence="15" type="primary">fbp</name>
    <name evidence="16" type="ORF">AKJ44_02530</name>
</gene>
<dbReference type="SUPFAM" id="SSF111249">
    <property type="entry name" value="Sulfolobus fructose-1,6-bisphosphatase-like"/>
    <property type="match status" value="1"/>
</dbReference>
<comment type="catalytic activity">
    <reaction evidence="1 15">
        <text>beta-D-fructose 1,6-bisphosphate + H2O = beta-D-fructose 6-phosphate + phosphate</text>
        <dbReference type="Rhea" id="RHEA:11064"/>
        <dbReference type="ChEBI" id="CHEBI:15377"/>
        <dbReference type="ChEBI" id="CHEBI:32966"/>
        <dbReference type="ChEBI" id="CHEBI:43474"/>
        <dbReference type="ChEBI" id="CHEBI:57634"/>
        <dbReference type="EC" id="3.1.3.11"/>
    </reaction>
</comment>
<evidence type="ECO:0000256" key="4">
    <source>
        <dbReference type="ARBA" id="ARBA00010693"/>
    </source>
</evidence>
<feature type="binding site" evidence="15">
    <location>
        <position position="230"/>
    </location>
    <ligand>
        <name>Mg(2+)</name>
        <dbReference type="ChEBI" id="CHEBI:18420"/>
        <label>3</label>
    </ligand>
</feature>
<feature type="binding site" evidence="15">
    <location>
        <position position="53"/>
    </location>
    <ligand>
        <name>Mg(2+)</name>
        <dbReference type="ChEBI" id="CHEBI:18420"/>
        <label>2</label>
    </ligand>
</feature>
<keyword evidence="12 15" id="KW-0456">Lyase</keyword>
<feature type="binding site" description="in other chain" evidence="15">
    <location>
        <position position="18"/>
    </location>
    <ligand>
        <name>beta-D-fructose 1,6-bisphosphate</name>
        <dbReference type="ChEBI" id="CHEBI:32966"/>
        <note>ligand shared between dimeric partners</note>
    </ligand>
</feature>
<comment type="caution">
    <text evidence="16">The sequence shown here is derived from an EMBL/GenBank/DDBJ whole genome shotgun (WGS) entry which is preliminary data.</text>
</comment>
<feature type="active site" description="Proton acceptor; for FBP phosphatase activity" evidence="15">
    <location>
        <position position="11"/>
    </location>
</feature>
<evidence type="ECO:0000256" key="11">
    <source>
        <dbReference type="ARBA" id="ARBA00022842"/>
    </source>
</evidence>
<feature type="binding site" evidence="15">
    <location>
        <position position="11"/>
    </location>
    <ligand>
        <name>Mg(2+)</name>
        <dbReference type="ChEBI" id="CHEBI:18420"/>
        <label>1</label>
    </ligand>
</feature>
<evidence type="ECO:0000313" key="16">
    <source>
        <dbReference type="EMBL" id="KXB01430.1"/>
    </source>
</evidence>
<evidence type="ECO:0000256" key="12">
    <source>
        <dbReference type="ARBA" id="ARBA00023239"/>
    </source>
</evidence>
<feature type="binding site" evidence="15">
    <location>
        <position position="131"/>
    </location>
    <ligand>
        <name>Mg(2+)</name>
        <dbReference type="ChEBI" id="CHEBI:18420"/>
        <label>2</label>
    </ligand>
</feature>
<evidence type="ECO:0000256" key="10">
    <source>
        <dbReference type="ARBA" id="ARBA00022801"/>
    </source>
</evidence>
<dbReference type="EC" id="4.1.2.13" evidence="15"/>
<dbReference type="NCBIfam" id="NF041126">
    <property type="entry name" value="FBP_aldo_phos"/>
    <property type="match status" value="1"/>
</dbReference>
<comment type="similarity">
    <text evidence="4 15">Belongs to the FBP aldolase/phosphatase family.</text>
</comment>
<keyword evidence="10 15" id="KW-0378">Hydrolase</keyword>
<feature type="binding site" description="in other chain" evidence="15">
    <location>
        <begin position="103"/>
        <end position="104"/>
    </location>
    <ligand>
        <name>beta-D-fructose 1,6-bisphosphate</name>
        <dbReference type="ChEBI" id="CHEBI:32966"/>
        <note>ligand shared between dimeric partners</note>
    </ligand>
</feature>
<feature type="binding site" evidence="15">
    <location>
        <position position="232"/>
    </location>
    <ligand>
        <name>Mg(2+)</name>
        <dbReference type="ChEBI" id="CHEBI:18420"/>
        <label>3</label>
    </ligand>
</feature>
<evidence type="ECO:0000256" key="3">
    <source>
        <dbReference type="ARBA" id="ARBA00004742"/>
    </source>
</evidence>
<dbReference type="InterPro" id="IPR036076">
    <property type="entry name" value="FBPase_V_sf"/>
</dbReference>
<dbReference type="GO" id="GO:0000287">
    <property type="term" value="F:magnesium ion binding"/>
    <property type="evidence" value="ECO:0007669"/>
    <property type="project" value="UniProtKB-UniRule"/>
</dbReference>
<proteinExistence type="inferred from homology"/>
<evidence type="ECO:0000313" key="17">
    <source>
        <dbReference type="Proteomes" id="UP000070035"/>
    </source>
</evidence>
<comment type="function">
    <text evidence="15">Catalyzes two subsequent steps in gluconeogenesis: the aldol condensation of dihydroxyacetone phosphate (DHAP) and glyceraldehyde-3-phosphate (GA3P) to fructose-1,6-bisphosphate (FBP), and the dephosphorylation of FBP to fructose-6-phosphate (F6P).</text>
</comment>
<keyword evidence="11 15" id="KW-0460">Magnesium</keyword>